<sequence>MSISHVILVPPEQPGDSPRQGDAWRIGQVVNGVAAWTTIAGADSDPMSLAAAVQKAGVAGKPLVLALPSSWCLAATFPVTGLPRGDHKAMLYRFEERLPIAAESVVADFIISPAGDMCLGVCTRTERVRPWVDALEAAGVTVRSIAPLALLIAAGISTANPAARTAVSASAPSRALVCTAGFGGGFEIIALQGRSPIGWFHGAGTPADITRRIDWLGAMLGTDLVIEQLGSDIPDSVLAEASVAVAKKHALSPAAAALAGAAMLGTSGAAAIDLRRDALAPADRFRAYRGGLRAVAAAAIVFLTAVAAAALVRSQQYLHAAETADAQKLTDVRSAFPAALGSATADEVRTLLAQERRSWSNSIAGGAVSMGTVDGTGTGKPKSASGSALRTLRDVIKLLPDNNDIRIDTTMFAETTFQLSGRARSYDDIEKLATAIRAGHPDVSVSQARRGTDGHWNFTLGGATTAATAAR</sequence>
<organism evidence="2 3">
    <name type="scientific">Humisphaera borealis</name>
    <dbReference type="NCBI Taxonomy" id="2807512"/>
    <lineage>
        <taxon>Bacteria</taxon>
        <taxon>Pseudomonadati</taxon>
        <taxon>Planctomycetota</taxon>
        <taxon>Phycisphaerae</taxon>
        <taxon>Tepidisphaerales</taxon>
        <taxon>Tepidisphaeraceae</taxon>
        <taxon>Humisphaera</taxon>
    </lineage>
</organism>
<reference evidence="2 3" key="1">
    <citation type="submission" date="2020-10" db="EMBL/GenBank/DDBJ databases">
        <title>Wide distribution of Phycisphaera-like planctomycetes from WD2101 soil group in peatlands and genome analysis of the first cultivated representative.</title>
        <authorList>
            <person name="Dedysh S.N."/>
            <person name="Beletsky A.V."/>
            <person name="Ivanova A."/>
            <person name="Kulichevskaya I.S."/>
            <person name="Suzina N.E."/>
            <person name="Philippov D.A."/>
            <person name="Rakitin A.L."/>
            <person name="Mardanov A.V."/>
            <person name="Ravin N.V."/>
        </authorList>
    </citation>
    <scope>NUCLEOTIDE SEQUENCE [LARGE SCALE GENOMIC DNA]</scope>
    <source>
        <strain evidence="2 3">M1803</strain>
    </source>
</reference>
<dbReference type="SUPFAM" id="SSF53067">
    <property type="entry name" value="Actin-like ATPase domain"/>
    <property type="match status" value="1"/>
</dbReference>
<evidence type="ECO:0000313" key="3">
    <source>
        <dbReference type="Proteomes" id="UP000593765"/>
    </source>
</evidence>
<protein>
    <recommendedName>
        <fullName evidence="4">GspL periplasmic domain-containing protein</fullName>
    </recommendedName>
</protein>
<dbReference type="Gene3D" id="3.30.420.380">
    <property type="match status" value="1"/>
</dbReference>
<keyword evidence="1" id="KW-0472">Membrane</keyword>
<keyword evidence="1" id="KW-1133">Transmembrane helix</keyword>
<gene>
    <name evidence="2" type="ORF">IPV69_06325</name>
</gene>
<feature type="transmembrane region" description="Helical" evidence="1">
    <location>
        <begin position="292"/>
        <end position="312"/>
    </location>
</feature>
<evidence type="ECO:0008006" key="4">
    <source>
        <dbReference type="Google" id="ProtNLM"/>
    </source>
</evidence>
<dbReference type="RefSeq" id="WP_206294079.1">
    <property type="nucleotide sequence ID" value="NZ_CP063458.1"/>
</dbReference>
<keyword evidence="3" id="KW-1185">Reference proteome</keyword>
<proteinExistence type="predicted"/>
<dbReference type="InterPro" id="IPR043129">
    <property type="entry name" value="ATPase_NBD"/>
</dbReference>
<dbReference type="EMBL" id="CP063458">
    <property type="protein sequence ID" value="QOV90973.1"/>
    <property type="molecule type" value="Genomic_DNA"/>
</dbReference>
<dbReference type="AlphaFoldDB" id="A0A7M2WZZ2"/>
<evidence type="ECO:0000313" key="2">
    <source>
        <dbReference type="EMBL" id="QOV90973.1"/>
    </source>
</evidence>
<dbReference type="KEGG" id="hbs:IPV69_06325"/>
<accession>A0A7M2WZZ2</accession>
<name>A0A7M2WZZ2_9BACT</name>
<evidence type="ECO:0000256" key="1">
    <source>
        <dbReference type="SAM" id="Phobius"/>
    </source>
</evidence>
<keyword evidence="1" id="KW-0812">Transmembrane</keyword>
<dbReference type="Proteomes" id="UP000593765">
    <property type="component" value="Chromosome"/>
</dbReference>